<dbReference type="InterPro" id="IPR058624">
    <property type="entry name" value="MdtA-like_HH"/>
</dbReference>
<evidence type="ECO:0000259" key="4">
    <source>
        <dbReference type="Pfam" id="PF25876"/>
    </source>
</evidence>
<dbReference type="GO" id="GO:0046677">
    <property type="term" value="P:response to antibiotic"/>
    <property type="evidence" value="ECO:0007669"/>
    <property type="project" value="TreeGrafter"/>
</dbReference>
<feature type="domain" description="Multidrug resistance protein MdtA-like beta-barrel" evidence="6">
    <location>
        <begin position="203"/>
        <end position="293"/>
    </location>
</feature>
<organism evidence="8 9">
    <name type="scientific">Aliiruegeria lutimaris</name>
    <dbReference type="NCBI Taxonomy" id="571298"/>
    <lineage>
        <taxon>Bacteria</taxon>
        <taxon>Pseudomonadati</taxon>
        <taxon>Pseudomonadota</taxon>
        <taxon>Alphaproteobacteria</taxon>
        <taxon>Rhodobacterales</taxon>
        <taxon>Roseobacteraceae</taxon>
        <taxon>Aliiruegeria</taxon>
    </lineage>
</organism>
<dbReference type="EMBL" id="FNEK01000017">
    <property type="protein sequence ID" value="SDJ43366.1"/>
    <property type="molecule type" value="Genomic_DNA"/>
</dbReference>
<dbReference type="Pfam" id="PF25944">
    <property type="entry name" value="Beta-barrel_RND"/>
    <property type="match status" value="1"/>
</dbReference>
<dbReference type="Gene3D" id="2.40.50.100">
    <property type="match status" value="1"/>
</dbReference>
<proteinExistence type="inferred from homology"/>
<comment type="similarity">
    <text evidence="2">Belongs to the membrane fusion protein (MFP) (TC 8.A.1) family.</text>
</comment>
<dbReference type="Pfam" id="PF25876">
    <property type="entry name" value="HH_MFP_RND"/>
    <property type="match status" value="1"/>
</dbReference>
<evidence type="ECO:0000313" key="9">
    <source>
        <dbReference type="Proteomes" id="UP000199382"/>
    </source>
</evidence>
<evidence type="ECO:0000259" key="5">
    <source>
        <dbReference type="Pfam" id="PF25917"/>
    </source>
</evidence>
<evidence type="ECO:0000259" key="6">
    <source>
        <dbReference type="Pfam" id="PF25944"/>
    </source>
</evidence>
<feature type="signal peptide" evidence="3">
    <location>
        <begin position="1"/>
        <end position="24"/>
    </location>
</feature>
<dbReference type="Proteomes" id="UP000199382">
    <property type="component" value="Unassembled WGS sequence"/>
</dbReference>
<dbReference type="PANTHER" id="PTHR30158">
    <property type="entry name" value="ACRA/E-RELATED COMPONENT OF DRUG EFFLUX TRANSPORTER"/>
    <property type="match status" value="1"/>
</dbReference>
<keyword evidence="9" id="KW-1185">Reference proteome</keyword>
<dbReference type="Gene3D" id="2.40.420.20">
    <property type="match status" value="1"/>
</dbReference>
<keyword evidence="3" id="KW-0732">Signal</keyword>
<dbReference type="SUPFAM" id="SSF111369">
    <property type="entry name" value="HlyD-like secretion proteins"/>
    <property type="match status" value="1"/>
</dbReference>
<feature type="domain" description="Multidrug resistance protein MdtA-like C-terminal permuted SH3" evidence="7">
    <location>
        <begin position="300"/>
        <end position="359"/>
    </location>
</feature>
<accession>A0A1G8TP61</accession>
<dbReference type="Gene3D" id="1.10.287.470">
    <property type="entry name" value="Helix hairpin bin"/>
    <property type="match status" value="1"/>
</dbReference>
<evidence type="ECO:0000256" key="2">
    <source>
        <dbReference type="ARBA" id="ARBA00009477"/>
    </source>
</evidence>
<evidence type="ECO:0000313" key="8">
    <source>
        <dbReference type="EMBL" id="SDJ43366.1"/>
    </source>
</evidence>
<dbReference type="NCBIfam" id="TIGR01730">
    <property type="entry name" value="RND_mfp"/>
    <property type="match status" value="1"/>
</dbReference>
<dbReference type="RefSeq" id="WP_093154911.1">
    <property type="nucleotide sequence ID" value="NZ_FNEK01000017.1"/>
</dbReference>
<dbReference type="OrthoDB" id="7811737at2"/>
<dbReference type="InterPro" id="IPR006143">
    <property type="entry name" value="RND_pump_MFP"/>
</dbReference>
<dbReference type="InterPro" id="IPR058625">
    <property type="entry name" value="MdtA-like_BSH"/>
</dbReference>
<dbReference type="Pfam" id="PF25917">
    <property type="entry name" value="BSH_RND"/>
    <property type="match status" value="1"/>
</dbReference>
<dbReference type="STRING" id="571298.SAMN04488026_101760"/>
<evidence type="ECO:0000256" key="1">
    <source>
        <dbReference type="ARBA" id="ARBA00004196"/>
    </source>
</evidence>
<reference evidence="8 9" key="1">
    <citation type="submission" date="2016-10" db="EMBL/GenBank/DDBJ databases">
        <authorList>
            <person name="de Groot N.N."/>
        </authorList>
    </citation>
    <scope>NUCLEOTIDE SEQUENCE [LARGE SCALE GENOMIC DNA]</scope>
    <source>
        <strain evidence="8 9">DSM 25294</strain>
    </source>
</reference>
<feature type="domain" description="Multidrug resistance protein MdtA-like barrel-sandwich hybrid" evidence="5">
    <location>
        <begin position="58"/>
        <end position="191"/>
    </location>
</feature>
<dbReference type="AlphaFoldDB" id="A0A1G8TP61"/>
<dbReference type="GO" id="GO:0030313">
    <property type="term" value="C:cell envelope"/>
    <property type="evidence" value="ECO:0007669"/>
    <property type="project" value="UniProtKB-SubCell"/>
</dbReference>
<comment type="subcellular location">
    <subcellularLocation>
        <location evidence="1">Cell envelope</location>
    </subcellularLocation>
</comment>
<feature type="chain" id="PRO_5011781596" evidence="3">
    <location>
        <begin position="25"/>
        <end position="384"/>
    </location>
</feature>
<feature type="domain" description="Multidrug resistance protein MdtA-like alpha-helical hairpin" evidence="4">
    <location>
        <begin position="98"/>
        <end position="167"/>
    </location>
</feature>
<name>A0A1G8TP61_9RHOB</name>
<dbReference type="InterPro" id="IPR058626">
    <property type="entry name" value="MdtA-like_b-barrel"/>
</dbReference>
<dbReference type="Pfam" id="PF25967">
    <property type="entry name" value="RND-MFP_C"/>
    <property type="match status" value="1"/>
</dbReference>
<evidence type="ECO:0000259" key="7">
    <source>
        <dbReference type="Pfam" id="PF25967"/>
    </source>
</evidence>
<protein>
    <submittedName>
        <fullName evidence="8">Membrane fusion protein, multidrug efflux system</fullName>
    </submittedName>
</protein>
<sequence>MLLKKHRFMTGFLTAFMLTGAAWAQSEETAVKVAVSAVYTEDLIDEAKFIGLGQAMDKVDIVARVSGYLKDVMVADGAPVEQGEALFQIEPDGYEATLQARQADLARAQANLELAGIELARKSELVRRNASPQSEEDVARANEKVAEAAVQAAEAAIRSAELDLSYTSISAPFAGRIGVVSTSVGDLVGPTTQPLVTLVRERPMQVSFSLTEKQLLDVLEQIQAEVHELKDSNKTPDVFVTLPNGTWLEEPGKIVLVDNRIDPATGTIALRAEFPNERGLIVDGSFVDVSIQALKPETKILVPQAALQRDQRGDFVLIVTPDQRVEQRYVTLGRQVGTAMVVQDGAREGEMVIVEGLQRVRAGAKVEAVTAGVPSEQTSGQSGN</sequence>
<dbReference type="Gene3D" id="2.40.30.170">
    <property type="match status" value="1"/>
</dbReference>
<dbReference type="InterPro" id="IPR058627">
    <property type="entry name" value="MdtA-like_C"/>
</dbReference>
<dbReference type="GO" id="GO:0005886">
    <property type="term" value="C:plasma membrane"/>
    <property type="evidence" value="ECO:0007669"/>
    <property type="project" value="TreeGrafter"/>
</dbReference>
<dbReference type="GO" id="GO:0022857">
    <property type="term" value="F:transmembrane transporter activity"/>
    <property type="evidence" value="ECO:0007669"/>
    <property type="project" value="InterPro"/>
</dbReference>
<evidence type="ECO:0000256" key="3">
    <source>
        <dbReference type="SAM" id="SignalP"/>
    </source>
</evidence>
<gene>
    <name evidence="8" type="ORF">SAMN04488026_101760</name>
</gene>